<organism evidence="1 2">
    <name type="scientific">Caerostris extrusa</name>
    <name type="common">Bark spider</name>
    <name type="synonym">Caerostris bankana</name>
    <dbReference type="NCBI Taxonomy" id="172846"/>
    <lineage>
        <taxon>Eukaryota</taxon>
        <taxon>Metazoa</taxon>
        <taxon>Ecdysozoa</taxon>
        <taxon>Arthropoda</taxon>
        <taxon>Chelicerata</taxon>
        <taxon>Arachnida</taxon>
        <taxon>Araneae</taxon>
        <taxon>Araneomorphae</taxon>
        <taxon>Entelegynae</taxon>
        <taxon>Araneoidea</taxon>
        <taxon>Araneidae</taxon>
        <taxon>Caerostris</taxon>
    </lineage>
</organism>
<gene>
    <name evidence="1" type="ORF">CEXT_680391</name>
</gene>
<dbReference type="AlphaFoldDB" id="A0AAV4NZW7"/>
<proteinExistence type="predicted"/>
<keyword evidence="2" id="KW-1185">Reference proteome</keyword>
<comment type="caution">
    <text evidence="1">The sequence shown here is derived from an EMBL/GenBank/DDBJ whole genome shotgun (WGS) entry which is preliminary data.</text>
</comment>
<sequence length="66" mass="7337">MNTAMLSRGILVSFDTARAYISLHKPRPAFTTVNAVVTCCSWRIQRRVLCQQRSPASRSLWAAALG</sequence>
<evidence type="ECO:0000313" key="2">
    <source>
        <dbReference type="Proteomes" id="UP001054945"/>
    </source>
</evidence>
<evidence type="ECO:0000313" key="1">
    <source>
        <dbReference type="EMBL" id="GIX89189.1"/>
    </source>
</evidence>
<accession>A0AAV4NZW7</accession>
<dbReference type="EMBL" id="BPLR01003834">
    <property type="protein sequence ID" value="GIX89189.1"/>
    <property type="molecule type" value="Genomic_DNA"/>
</dbReference>
<name>A0AAV4NZW7_CAEEX</name>
<reference evidence="1 2" key="1">
    <citation type="submission" date="2021-06" db="EMBL/GenBank/DDBJ databases">
        <title>Caerostris extrusa draft genome.</title>
        <authorList>
            <person name="Kono N."/>
            <person name="Arakawa K."/>
        </authorList>
    </citation>
    <scope>NUCLEOTIDE SEQUENCE [LARGE SCALE GENOMIC DNA]</scope>
</reference>
<protein>
    <submittedName>
        <fullName evidence="1">Uncharacterized protein</fullName>
    </submittedName>
</protein>
<dbReference type="Proteomes" id="UP001054945">
    <property type="component" value="Unassembled WGS sequence"/>
</dbReference>